<protein>
    <submittedName>
        <fullName evidence="3">PH domain-containing protein</fullName>
    </submittedName>
</protein>
<dbReference type="InterPro" id="IPR005182">
    <property type="entry name" value="YdbS-like_PH"/>
</dbReference>
<keyword evidence="1" id="KW-0472">Membrane</keyword>
<gene>
    <name evidence="3" type="ORF">ENN90_11010</name>
</gene>
<sequence>MARPHDTPEGGGEMEYSHIWRKVLGPEEEVLHEFSVSERYRRFSIAMWAIMAVALFVPGIIWSPLLLLGVFGLFLVTGAVIYWYFYVPRANAFAFTDKRVIVHRGWLSTNMTTVEHSKVTDVSVREGFIERVITGSGALAINTAGTAGLEVVLTNVAEPYELKKKLDEIVSGKRQRNSAAD</sequence>
<proteinExistence type="predicted"/>
<keyword evidence="1" id="KW-1133">Transmembrane helix</keyword>
<feature type="domain" description="YdbS-like PH" evidence="2">
    <location>
        <begin position="90"/>
        <end position="165"/>
    </location>
</feature>
<organism evidence="3">
    <name type="scientific">Mariniphaga anaerophila</name>
    <dbReference type="NCBI Taxonomy" id="1484053"/>
    <lineage>
        <taxon>Bacteria</taxon>
        <taxon>Pseudomonadati</taxon>
        <taxon>Bacteroidota</taxon>
        <taxon>Bacteroidia</taxon>
        <taxon>Marinilabiliales</taxon>
        <taxon>Prolixibacteraceae</taxon>
        <taxon>Mariniphaga</taxon>
    </lineage>
</organism>
<keyword evidence="1" id="KW-0812">Transmembrane</keyword>
<dbReference type="Proteomes" id="UP000886047">
    <property type="component" value="Unassembled WGS sequence"/>
</dbReference>
<comment type="caution">
    <text evidence="3">The sequence shown here is derived from an EMBL/GenBank/DDBJ whole genome shotgun (WGS) entry which is preliminary data.</text>
</comment>
<evidence type="ECO:0000259" key="2">
    <source>
        <dbReference type="Pfam" id="PF03703"/>
    </source>
</evidence>
<dbReference type="EMBL" id="DSDK01000605">
    <property type="protein sequence ID" value="HDR52128.1"/>
    <property type="molecule type" value="Genomic_DNA"/>
</dbReference>
<evidence type="ECO:0000313" key="3">
    <source>
        <dbReference type="EMBL" id="HDR52128.1"/>
    </source>
</evidence>
<name>A0A831LRC9_9BACT</name>
<feature type="transmembrane region" description="Helical" evidence="1">
    <location>
        <begin position="43"/>
        <end position="61"/>
    </location>
</feature>
<reference evidence="3" key="1">
    <citation type="journal article" date="2020" name="mSystems">
        <title>Genome- and Community-Level Interaction Insights into Carbon Utilization and Element Cycling Functions of Hydrothermarchaeota in Hydrothermal Sediment.</title>
        <authorList>
            <person name="Zhou Z."/>
            <person name="Liu Y."/>
            <person name="Xu W."/>
            <person name="Pan J."/>
            <person name="Luo Z.H."/>
            <person name="Li M."/>
        </authorList>
    </citation>
    <scope>NUCLEOTIDE SEQUENCE [LARGE SCALE GENOMIC DNA]</scope>
    <source>
        <strain evidence="3">SpSt-1217</strain>
    </source>
</reference>
<evidence type="ECO:0000256" key="1">
    <source>
        <dbReference type="SAM" id="Phobius"/>
    </source>
</evidence>
<dbReference type="AlphaFoldDB" id="A0A831LRC9"/>
<dbReference type="PANTHER" id="PTHR37938">
    <property type="entry name" value="BLL0215 PROTEIN"/>
    <property type="match status" value="1"/>
</dbReference>
<accession>A0A831LRC9</accession>
<feature type="transmembrane region" description="Helical" evidence="1">
    <location>
        <begin position="67"/>
        <end position="85"/>
    </location>
</feature>
<dbReference type="Pfam" id="PF03703">
    <property type="entry name" value="bPH_2"/>
    <property type="match status" value="1"/>
</dbReference>
<dbReference type="PANTHER" id="PTHR37938:SF1">
    <property type="entry name" value="BLL0215 PROTEIN"/>
    <property type="match status" value="1"/>
</dbReference>